<dbReference type="STRING" id="338969.Rfer_0768"/>
<evidence type="ECO:0000256" key="5">
    <source>
        <dbReference type="ARBA" id="ARBA00023277"/>
    </source>
</evidence>
<dbReference type="GO" id="GO:0046872">
    <property type="term" value="F:metal ion binding"/>
    <property type="evidence" value="ECO:0007669"/>
    <property type="project" value="UniProtKB-KW"/>
</dbReference>
<dbReference type="GO" id="GO:0016787">
    <property type="term" value="F:hydrolase activity"/>
    <property type="evidence" value="ECO:0007669"/>
    <property type="project" value="UniProtKB-KW"/>
</dbReference>
<sequence>MKGLILCADDFAVNASASLGIAKLAAMGRISATSVMVLSPRWPQDVALLQSLRGRIDVGLHLDWTSDFALAAGHGLSLGAAMRKAVLGGFDPSAARVVIERQLDAFEAQWQAPPDYVDGHQHVQQFAGIRQALVQALSSRYGSGSGQRCQNRRDEGQDGLNPSTPYLRISRAPAGAADLKSRVIAAMGANALENIAADAHLTGAKALLGIYDFAGDQSRYSRLMQGWLRDAPAGSIIMCHPAQAAEPDDVIGVARAEEFAYLSGPDFSQALAHAGVQLVRGVALAGL</sequence>
<dbReference type="GO" id="GO:0005975">
    <property type="term" value="P:carbohydrate metabolic process"/>
    <property type="evidence" value="ECO:0007669"/>
    <property type="project" value="InterPro"/>
</dbReference>
<keyword evidence="3" id="KW-0378">Hydrolase</keyword>
<dbReference type="InterPro" id="IPR006879">
    <property type="entry name" value="YdjC-like"/>
</dbReference>
<keyword evidence="8" id="KW-1185">Reference proteome</keyword>
<dbReference type="eggNOG" id="COG3394">
    <property type="taxonomic scope" value="Bacteria"/>
</dbReference>
<keyword evidence="4" id="KW-0460">Magnesium</keyword>
<accession>Q220N5</accession>
<dbReference type="KEGG" id="rfr:Rfer_0768"/>
<dbReference type="HOGENOM" id="CLU_064244_3_0_4"/>
<dbReference type="PANTHER" id="PTHR31609:SF1">
    <property type="entry name" value="CARBOHYDRATE DEACETYLASE"/>
    <property type="match status" value="1"/>
</dbReference>
<comment type="cofactor">
    <cofactor evidence="1">
        <name>Mg(2+)</name>
        <dbReference type="ChEBI" id="CHEBI:18420"/>
    </cofactor>
</comment>
<evidence type="ECO:0000256" key="2">
    <source>
        <dbReference type="ARBA" id="ARBA00022723"/>
    </source>
</evidence>
<dbReference type="SUPFAM" id="SSF88713">
    <property type="entry name" value="Glycoside hydrolase/deacetylase"/>
    <property type="match status" value="1"/>
</dbReference>
<dbReference type="Gene3D" id="3.20.20.370">
    <property type="entry name" value="Glycoside hydrolase/deacetylase"/>
    <property type="match status" value="1"/>
</dbReference>
<dbReference type="Pfam" id="PF04794">
    <property type="entry name" value="YdjC"/>
    <property type="match status" value="1"/>
</dbReference>
<dbReference type="InterPro" id="IPR011330">
    <property type="entry name" value="Glyco_hydro/deAcase_b/a-brl"/>
</dbReference>
<dbReference type="GO" id="GO:0019213">
    <property type="term" value="F:deacetylase activity"/>
    <property type="evidence" value="ECO:0007669"/>
    <property type="project" value="TreeGrafter"/>
</dbReference>
<reference evidence="8" key="1">
    <citation type="submission" date="2006-02" db="EMBL/GenBank/DDBJ databases">
        <title>Complete sequence of chromosome of Rhodoferax ferrireducens DSM 15236.</title>
        <authorList>
            <person name="Copeland A."/>
            <person name="Lucas S."/>
            <person name="Lapidus A."/>
            <person name="Barry K."/>
            <person name="Detter J.C."/>
            <person name="Glavina del Rio T."/>
            <person name="Hammon N."/>
            <person name="Israni S."/>
            <person name="Pitluck S."/>
            <person name="Brettin T."/>
            <person name="Bruce D."/>
            <person name="Han C."/>
            <person name="Tapia R."/>
            <person name="Gilna P."/>
            <person name="Kiss H."/>
            <person name="Schmutz J."/>
            <person name="Larimer F."/>
            <person name="Land M."/>
            <person name="Kyrpides N."/>
            <person name="Ivanova N."/>
            <person name="Richardson P."/>
        </authorList>
    </citation>
    <scope>NUCLEOTIDE SEQUENCE [LARGE SCALE GENOMIC DNA]</scope>
    <source>
        <strain evidence="8">ATCC BAA-621 / DSM 15236 / T118</strain>
    </source>
</reference>
<evidence type="ECO:0000256" key="1">
    <source>
        <dbReference type="ARBA" id="ARBA00001946"/>
    </source>
</evidence>
<name>Q220N5_ALBFT</name>
<keyword evidence="5" id="KW-0119">Carbohydrate metabolism</keyword>
<keyword evidence="2" id="KW-0479">Metal-binding</keyword>
<evidence type="ECO:0000313" key="7">
    <source>
        <dbReference type="EMBL" id="ABD68518.1"/>
    </source>
</evidence>
<protein>
    <recommendedName>
        <fullName evidence="9">ChbG/HpnK family deacetylase</fullName>
    </recommendedName>
</protein>
<feature type="region of interest" description="Disordered" evidence="6">
    <location>
        <begin position="142"/>
        <end position="167"/>
    </location>
</feature>
<gene>
    <name evidence="7" type="ordered locus">Rfer_0768</name>
</gene>
<dbReference type="OrthoDB" id="5295855at2"/>
<organism evidence="7 8">
    <name type="scientific">Albidiferax ferrireducens (strain ATCC BAA-621 / DSM 15236 / T118)</name>
    <name type="common">Rhodoferax ferrireducens</name>
    <dbReference type="NCBI Taxonomy" id="338969"/>
    <lineage>
        <taxon>Bacteria</taxon>
        <taxon>Pseudomonadati</taxon>
        <taxon>Pseudomonadota</taxon>
        <taxon>Betaproteobacteria</taxon>
        <taxon>Burkholderiales</taxon>
        <taxon>Comamonadaceae</taxon>
        <taxon>Rhodoferax</taxon>
    </lineage>
</organism>
<evidence type="ECO:0000313" key="8">
    <source>
        <dbReference type="Proteomes" id="UP000008332"/>
    </source>
</evidence>
<evidence type="ECO:0000256" key="3">
    <source>
        <dbReference type="ARBA" id="ARBA00022801"/>
    </source>
</evidence>
<dbReference type="EMBL" id="CP000267">
    <property type="protein sequence ID" value="ABD68518.1"/>
    <property type="molecule type" value="Genomic_DNA"/>
</dbReference>
<evidence type="ECO:0000256" key="6">
    <source>
        <dbReference type="SAM" id="MobiDB-lite"/>
    </source>
</evidence>
<proteinExistence type="predicted"/>
<evidence type="ECO:0000256" key="4">
    <source>
        <dbReference type="ARBA" id="ARBA00022842"/>
    </source>
</evidence>
<dbReference type="AlphaFoldDB" id="Q220N5"/>
<dbReference type="CDD" id="cd10807">
    <property type="entry name" value="YdjC_like_3"/>
    <property type="match status" value="1"/>
</dbReference>
<dbReference type="Proteomes" id="UP000008332">
    <property type="component" value="Chromosome"/>
</dbReference>
<dbReference type="PANTHER" id="PTHR31609">
    <property type="entry name" value="YDJC DEACETYLASE FAMILY MEMBER"/>
    <property type="match status" value="1"/>
</dbReference>
<evidence type="ECO:0008006" key="9">
    <source>
        <dbReference type="Google" id="ProtNLM"/>
    </source>
</evidence>